<dbReference type="InterPro" id="IPR029052">
    <property type="entry name" value="Metallo-depent_PP-like"/>
</dbReference>
<evidence type="ECO:0000256" key="4">
    <source>
        <dbReference type="ARBA" id="ARBA00025742"/>
    </source>
</evidence>
<dbReference type="GO" id="GO:0016787">
    <property type="term" value="F:hydrolase activity"/>
    <property type="evidence" value="ECO:0007669"/>
    <property type="project" value="UniProtKB-KW"/>
</dbReference>
<comment type="similarity">
    <text evidence="4">Belongs to the cyclic nucleotide phosphodiesterase class-III family.</text>
</comment>
<reference evidence="6" key="1">
    <citation type="submission" date="2019-09" db="EMBL/GenBank/DDBJ databases">
        <title>Characterisation of the sponge microbiome using genome-centric metagenomics.</title>
        <authorList>
            <person name="Engelberts J.P."/>
            <person name="Robbins S.J."/>
            <person name="De Goeij J.M."/>
            <person name="Aranda M."/>
            <person name="Bell S.C."/>
            <person name="Webster N.S."/>
        </authorList>
    </citation>
    <scope>NUCLEOTIDE SEQUENCE</scope>
    <source>
        <strain evidence="6">SB0676_bin_10</strain>
    </source>
</reference>
<evidence type="ECO:0000256" key="2">
    <source>
        <dbReference type="ARBA" id="ARBA00022801"/>
    </source>
</evidence>
<evidence type="ECO:0000313" key="6">
    <source>
        <dbReference type="EMBL" id="MYG37676.1"/>
    </source>
</evidence>
<dbReference type="GO" id="GO:0046872">
    <property type="term" value="F:metal ion binding"/>
    <property type="evidence" value="ECO:0007669"/>
    <property type="project" value="UniProtKB-KW"/>
</dbReference>
<gene>
    <name evidence="6" type="ORF">F4162_01375</name>
</gene>
<keyword evidence="3" id="KW-0408">Iron</keyword>
<organism evidence="6">
    <name type="scientific">Synechococcus sp. SB0676_bin_10</name>
    <dbReference type="NCBI Taxonomy" id="2604869"/>
    <lineage>
        <taxon>Bacteria</taxon>
        <taxon>Bacillati</taxon>
        <taxon>Cyanobacteriota</taxon>
        <taxon>Cyanophyceae</taxon>
        <taxon>Synechococcales</taxon>
        <taxon>Synechococcaceae</taxon>
        <taxon>Synechococcus</taxon>
    </lineage>
</organism>
<dbReference type="AlphaFoldDB" id="A0A6B1F7C7"/>
<comment type="caution">
    <text evidence="6">The sequence shown here is derived from an EMBL/GenBank/DDBJ whole genome shotgun (WGS) entry which is preliminary data.</text>
</comment>
<sequence length="263" mass="28514">MAHPTAWTVAQLTDPHLLADPRGRYRGINSYAQFQSCLRSVRSADPDLILLTGDLGQDETWSAYGLLRDQLATCDSPALVMAGNHDQPHLLRSCLRRQASVAPCGVAVGNWLVIGLDSHVAGRMGGRLSTAQLDWLASILRTHPGPCLVALHHPPTIIGCPRMDPIALETPEHFLSLLQSFPQVKGVVFGHVHQAWRQQAPLPLMACPSTAMQISPAQPSAYPNAPGWRLLRLEVDGQLHTQVMRIVNGHATPEESLCPGSPG</sequence>
<evidence type="ECO:0000259" key="5">
    <source>
        <dbReference type="Pfam" id="PF00149"/>
    </source>
</evidence>
<keyword evidence="2" id="KW-0378">Hydrolase</keyword>
<protein>
    <submittedName>
        <fullName evidence="6">3',5'-cyclic-nucleotide phosphodiesterase</fullName>
    </submittedName>
</protein>
<dbReference type="PANTHER" id="PTHR42988:SF2">
    <property type="entry name" value="CYCLIC NUCLEOTIDE PHOSPHODIESTERASE CBUA0032-RELATED"/>
    <property type="match status" value="1"/>
</dbReference>
<name>A0A6B1F7C7_9SYNE</name>
<dbReference type="InterPro" id="IPR050884">
    <property type="entry name" value="CNP_phosphodiesterase-III"/>
</dbReference>
<dbReference type="Gene3D" id="3.60.21.10">
    <property type="match status" value="1"/>
</dbReference>
<dbReference type="SUPFAM" id="SSF56300">
    <property type="entry name" value="Metallo-dependent phosphatases"/>
    <property type="match status" value="1"/>
</dbReference>
<dbReference type="EMBL" id="VYDO01000053">
    <property type="protein sequence ID" value="MYG37676.1"/>
    <property type="molecule type" value="Genomic_DNA"/>
</dbReference>
<dbReference type="Pfam" id="PF00149">
    <property type="entry name" value="Metallophos"/>
    <property type="match status" value="1"/>
</dbReference>
<feature type="domain" description="Calcineurin-like phosphoesterase" evidence="5">
    <location>
        <begin position="9"/>
        <end position="194"/>
    </location>
</feature>
<keyword evidence="1" id="KW-0479">Metal-binding</keyword>
<dbReference type="PANTHER" id="PTHR42988">
    <property type="entry name" value="PHOSPHOHYDROLASE"/>
    <property type="match status" value="1"/>
</dbReference>
<evidence type="ECO:0000256" key="1">
    <source>
        <dbReference type="ARBA" id="ARBA00022723"/>
    </source>
</evidence>
<accession>A0A6B1F7C7</accession>
<dbReference type="InterPro" id="IPR004843">
    <property type="entry name" value="Calcineurin-like_PHP"/>
</dbReference>
<evidence type="ECO:0000256" key="3">
    <source>
        <dbReference type="ARBA" id="ARBA00023004"/>
    </source>
</evidence>
<proteinExistence type="inferred from homology"/>